<evidence type="ECO:0000256" key="4">
    <source>
        <dbReference type="ARBA" id="ARBA00022833"/>
    </source>
</evidence>
<evidence type="ECO:0000256" key="3">
    <source>
        <dbReference type="ARBA" id="ARBA00022801"/>
    </source>
</evidence>
<reference evidence="8 9" key="1">
    <citation type="journal article" date="2009" name="Stand. Genomic Sci.">
        <title>Complete genome sequence of Sanguibacter keddieii type strain (ST-74).</title>
        <authorList>
            <person name="Ivanova N."/>
            <person name="Sikorski J."/>
            <person name="Sims D."/>
            <person name="Brettin T."/>
            <person name="Detter J.C."/>
            <person name="Han C."/>
            <person name="Lapidus A."/>
            <person name="Copeland A."/>
            <person name="Glavina Del Rio T."/>
            <person name="Nolan M."/>
            <person name="Chen F."/>
            <person name="Lucas S."/>
            <person name="Tice H."/>
            <person name="Cheng J.F."/>
            <person name="Bruce D."/>
            <person name="Goodwin L."/>
            <person name="Pitluck S."/>
            <person name="Pati A."/>
            <person name="Mavromatis K."/>
            <person name="Chen A."/>
            <person name="Palaniappan K."/>
            <person name="D'haeseleer P."/>
            <person name="Chain P."/>
            <person name="Bristow J."/>
            <person name="Eisen J.A."/>
            <person name="Markowitz V."/>
            <person name="Hugenholtz P."/>
            <person name="Goker M."/>
            <person name="Pukall R."/>
            <person name="Klenk H.P."/>
            <person name="Kyrpides N.C."/>
        </authorList>
    </citation>
    <scope>NUCLEOTIDE SEQUENCE [LARGE SCALE GENOMIC DNA]</scope>
    <source>
        <strain evidence="9">ATCC 51767 / DSM 10542 / NCFB 3025 / ST-74</strain>
    </source>
</reference>
<proteinExistence type="inferred from homology"/>
<evidence type="ECO:0000256" key="5">
    <source>
        <dbReference type="ARBA" id="ARBA00023049"/>
    </source>
</evidence>
<dbReference type="InterPro" id="IPR050626">
    <property type="entry name" value="Peptidase_M16"/>
</dbReference>
<dbReference type="GO" id="GO:0046872">
    <property type="term" value="F:metal ion binding"/>
    <property type="evidence" value="ECO:0007669"/>
    <property type="project" value="InterPro"/>
</dbReference>
<keyword evidence="9" id="KW-1185">Reference proteome</keyword>
<feature type="domain" description="Peptidase M16 C-terminal" evidence="7">
    <location>
        <begin position="163"/>
        <end position="218"/>
    </location>
</feature>
<dbReference type="AlphaFoldDB" id="D1BDY3"/>
<evidence type="ECO:0000256" key="2">
    <source>
        <dbReference type="ARBA" id="ARBA00022670"/>
    </source>
</evidence>
<keyword evidence="4" id="KW-0862">Zinc</keyword>
<protein>
    <submittedName>
        <fullName evidence="8">Predicted Zn-dependent peptidase</fullName>
    </submittedName>
</protein>
<dbReference type="KEGG" id="ske:Sked_33090"/>
<dbReference type="Pfam" id="PF00675">
    <property type="entry name" value="Peptidase_M16"/>
    <property type="match status" value="1"/>
</dbReference>
<dbReference type="Proteomes" id="UP000000322">
    <property type="component" value="Chromosome"/>
</dbReference>
<gene>
    <name evidence="8" type="ordered locus">Sked_33090</name>
</gene>
<keyword evidence="5" id="KW-0482">Metalloprotease</keyword>
<dbReference type="Pfam" id="PF05193">
    <property type="entry name" value="Peptidase_M16_C"/>
    <property type="match status" value="1"/>
</dbReference>
<dbReference type="HOGENOM" id="CLU_009902_1_1_11"/>
<dbReference type="InterPro" id="IPR011249">
    <property type="entry name" value="Metalloenz_LuxS/M16"/>
</dbReference>
<sequence length="412" mass="42143">MIADRILPSGTRVVVDRLAATGVVAVSVAYRGGMRSDPPGAPGLAHLVEHVSFGALAEHAGLVDATGGSASAFTHSDHTEFSTVVPAAALADVLDLEARRTRPARVDAAGLERQVRVLDEEIRTQIDSQDFAGHTVRDLPQLLLDDARLVGDGYGSADALAHVTPDDVAAFMARGYRPSDAVVVLAGDVDPEEGAALVESTWGDLGPAPSDPPAAPTSAARTVAPPFAGLPTATRTGGASAPAAVRGVVLSPAQGTARSLGEHLAEVLALQAVAETRGLLCRAGIFEPLAALDPDLAFLARYLGPGETPGDVADEVDDALAEVADGRAPDGLVLSLALRWHRRLSAAAAEPLTRSRSLARATVLVGDPHLPDTVLRTLAGTGRDDVAAAAARLRGARGALLHVTPALVGGRA</sequence>
<dbReference type="GO" id="GO:0008237">
    <property type="term" value="F:metallopeptidase activity"/>
    <property type="evidence" value="ECO:0007669"/>
    <property type="project" value="UniProtKB-KW"/>
</dbReference>
<dbReference type="RefSeq" id="WP_012868272.1">
    <property type="nucleotide sequence ID" value="NC_013521.1"/>
</dbReference>
<evidence type="ECO:0000256" key="1">
    <source>
        <dbReference type="ARBA" id="ARBA00007261"/>
    </source>
</evidence>
<dbReference type="STRING" id="446469.Sked_33090"/>
<organism evidence="8 9">
    <name type="scientific">Sanguibacter keddieii (strain ATCC 51767 / DSM 10542 / NCFB 3025 / ST-74)</name>
    <dbReference type="NCBI Taxonomy" id="446469"/>
    <lineage>
        <taxon>Bacteria</taxon>
        <taxon>Bacillati</taxon>
        <taxon>Actinomycetota</taxon>
        <taxon>Actinomycetes</taxon>
        <taxon>Micrococcales</taxon>
        <taxon>Sanguibacteraceae</taxon>
        <taxon>Sanguibacter</taxon>
    </lineage>
</organism>
<accession>D1BDY3</accession>
<evidence type="ECO:0000313" key="8">
    <source>
        <dbReference type="EMBL" id="ACZ23204.1"/>
    </source>
</evidence>
<dbReference type="SUPFAM" id="SSF63411">
    <property type="entry name" value="LuxS/MPP-like metallohydrolase"/>
    <property type="match status" value="1"/>
</dbReference>
<dbReference type="EMBL" id="CP001819">
    <property type="protein sequence ID" value="ACZ23204.1"/>
    <property type="molecule type" value="Genomic_DNA"/>
</dbReference>
<feature type="domain" description="Peptidase M16 N-terminal" evidence="6">
    <location>
        <begin position="13"/>
        <end position="125"/>
    </location>
</feature>
<dbReference type="GO" id="GO:0006508">
    <property type="term" value="P:proteolysis"/>
    <property type="evidence" value="ECO:0007669"/>
    <property type="project" value="UniProtKB-KW"/>
</dbReference>
<keyword evidence="3" id="KW-0378">Hydrolase</keyword>
<dbReference type="PANTHER" id="PTHR43690">
    <property type="entry name" value="NARDILYSIN"/>
    <property type="match status" value="1"/>
</dbReference>
<evidence type="ECO:0000259" key="7">
    <source>
        <dbReference type="Pfam" id="PF05193"/>
    </source>
</evidence>
<comment type="similarity">
    <text evidence="1">Belongs to the peptidase M16 family.</text>
</comment>
<name>D1BDY3_SANKS</name>
<dbReference type="PANTHER" id="PTHR43690:SF17">
    <property type="entry name" value="PROTEIN YHJJ"/>
    <property type="match status" value="1"/>
</dbReference>
<dbReference type="InterPro" id="IPR011765">
    <property type="entry name" value="Pept_M16_N"/>
</dbReference>
<dbReference type="InterPro" id="IPR007863">
    <property type="entry name" value="Peptidase_M16_C"/>
</dbReference>
<evidence type="ECO:0000313" key="9">
    <source>
        <dbReference type="Proteomes" id="UP000000322"/>
    </source>
</evidence>
<evidence type="ECO:0000259" key="6">
    <source>
        <dbReference type="Pfam" id="PF00675"/>
    </source>
</evidence>
<keyword evidence="2" id="KW-0645">Protease</keyword>
<dbReference type="eggNOG" id="COG0612">
    <property type="taxonomic scope" value="Bacteria"/>
</dbReference>
<dbReference type="Gene3D" id="3.30.830.10">
    <property type="entry name" value="Metalloenzyme, LuxS/M16 peptidase-like"/>
    <property type="match status" value="1"/>
</dbReference>